<protein>
    <submittedName>
        <fullName evidence="1">Uncharacterized protein</fullName>
    </submittedName>
</protein>
<organism evidence="1 2">
    <name type="scientific">Haloferax gibbonsii</name>
    <dbReference type="NCBI Taxonomy" id="35746"/>
    <lineage>
        <taxon>Archaea</taxon>
        <taxon>Methanobacteriati</taxon>
        <taxon>Methanobacteriota</taxon>
        <taxon>Stenosarchaea group</taxon>
        <taxon>Halobacteria</taxon>
        <taxon>Halobacteriales</taxon>
        <taxon>Haloferacaceae</taxon>
        <taxon>Haloferax</taxon>
    </lineage>
</organism>
<reference evidence="1" key="1">
    <citation type="journal article" date="2021" name="Front. Microbiol.">
        <title>Cellular and Genomic Properties of Haloferax gibbonsii LR2-5, the Host of Euryarchaeal Virus HFTV1.</title>
        <authorList>
            <person name="Tittes C."/>
            <person name="Schwarzer S."/>
            <person name="Pfeiffer F."/>
            <person name="Dyall-Smith M."/>
            <person name="Rodriguez-Franco M."/>
            <person name="Oksanen H.M."/>
            <person name="Quax T.E.F."/>
        </authorList>
    </citation>
    <scope>NUCLEOTIDE SEQUENCE</scope>
    <source>
        <strain evidence="1">LR2-5</strain>
    </source>
</reference>
<keyword evidence="1" id="KW-0614">Plasmid</keyword>
<evidence type="ECO:0000313" key="2">
    <source>
        <dbReference type="Proteomes" id="UP000663064"/>
    </source>
</evidence>
<dbReference type="RefSeq" id="WP_058827925.1">
    <property type="nucleotide sequence ID" value="NZ_CP063206.1"/>
</dbReference>
<dbReference type="Proteomes" id="UP000663064">
    <property type="component" value="Plasmid pHGLR1"/>
</dbReference>
<accession>A0A871BK47</accession>
<dbReference type="EMBL" id="CP063206">
    <property type="protein sequence ID" value="QOS13461.1"/>
    <property type="molecule type" value="Genomic_DNA"/>
</dbReference>
<gene>
    <name evidence="1" type="ORF">HfgLR_21130</name>
</gene>
<evidence type="ECO:0000313" key="1">
    <source>
        <dbReference type="EMBL" id="QOS13461.1"/>
    </source>
</evidence>
<geneLocation type="plasmid" evidence="1 2">
    <name>pHGLR1</name>
</geneLocation>
<proteinExistence type="predicted"/>
<name>A0A871BK47_HALGI</name>
<dbReference type="GeneID" id="59460979"/>
<dbReference type="AlphaFoldDB" id="A0A871BK47"/>
<sequence>MGDRTTDLRQLTTELRIHDDIDDAFLAKSFTDRLVIVDVRGDSGVPSDVLDRLAAHGLRGADEVYGDDEQGSFAGAVGDATRHHFVDVQTRGAHQSYVVD</sequence>